<dbReference type="RefSeq" id="WP_281261540.1">
    <property type="nucleotide sequence ID" value="NZ_PYAW01000007.1"/>
</dbReference>
<comment type="caution">
    <text evidence="2">The sequence shown here is derived from an EMBL/GenBank/DDBJ whole genome shotgun (WGS) entry which is preliminary data.</text>
</comment>
<dbReference type="NCBIfam" id="TIGR03696">
    <property type="entry name" value="Rhs_assc_core"/>
    <property type="match status" value="1"/>
</dbReference>
<dbReference type="InterPro" id="IPR022385">
    <property type="entry name" value="Rhs_assc_core"/>
</dbReference>
<feature type="region of interest" description="Disordered" evidence="1">
    <location>
        <begin position="515"/>
        <end position="542"/>
    </location>
</feature>
<reference evidence="2 3" key="1">
    <citation type="submission" date="2018-03" db="EMBL/GenBank/DDBJ databases">
        <title>Genomic Encyclopedia of Archaeal and Bacterial Type Strains, Phase II (KMG-II): from individual species to whole genera.</title>
        <authorList>
            <person name="Goeker M."/>
        </authorList>
    </citation>
    <scope>NUCLEOTIDE SEQUENCE [LARGE SCALE GENOMIC DNA]</scope>
    <source>
        <strain evidence="2 3">DSM 24859</strain>
    </source>
</reference>
<dbReference type="EMBL" id="PYAW01000007">
    <property type="protein sequence ID" value="PSL43946.1"/>
    <property type="molecule type" value="Genomic_DNA"/>
</dbReference>
<dbReference type="AlphaFoldDB" id="A0A2P8HCI3"/>
<name>A0A2P8HCI3_CHINA</name>
<evidence type="ECO:0000313" key="3">
    <source>
        <dbReference type="Proteomes" id="UP000240971"/>
    </source>
</evidence>
<organism evidence="2 3">
    <name type="scientific">Chitinophaga niastensis</name>
    <dbReference type="NCBI Taxonomy" id="536980"/>
    <lineage>
        <taxon>Bacteria</taxon>
        <taxon>Pseudomonadati</taxon>
        <taxon>Bacteroidota</taxon>
        <taxon>Chitinophagia</taxon>
        <taxon>Chitinophagales</taxon>
        <taxon>Chitinophagaceae</taxon>
        <taxon>Chitinophaga</taxon>
    </lineage>
</organism>
<proteinExistence type="predicted"/>
<gene>
    <name evidence="2" type="ORF">CLV51_107258</name>
</gene>
<accession>A0A2P8HCI3</accession>
<dbReference type="PANTHER" id="PTHR32305">
    <property type="match status" value="1"/>
</dbReference>
<keyword evidence="3" id="KW-1185">Reference proteome</keyword>
<sequence length="576" mass="62953">ISYVYDYFVKDHLGDVRMVLTEQSDFSMYAATMETAPAATETALFSNIDNTRTAKPVGYPQDNTTQKNEFVAKLNAKAGGQKIGPSLVLRVMAGDTIKIDGKAFYKSDGPKNSDNPPHVEDMVADLVRAFNGVGNNTGAHGEGSANQSTPFTNNFYSNDYKRLKEKDPEQNKSDKPKAYLNFALFDDQFKLVEENSGVRQVKGEPDQLQSLGTEKMVIKKSGFLYVYTSNESQQDVFFDNVILGVTSGPVLEETHYYPFGLTMAGISSNALKGVNYPENRLKYNGKELQSKEFGDGSGLELYDYGARMQDPQIGRWWVIDPLSEKMRRWSPYSYAFDNPIRFIDVDGMIPGDFYNLEGKKLGSDGINDNKTYVVSTVRDEAAISVSNKENGKVNKDGLTSVVQLPSAKVRTEMSAAVDRSLQPSAEAGDKYGGFHEEGGIYGTKNGEDAAIAAKPGMFAEPGVAKVATVDPYSGEDPKGNYLDDVAGTYHTHPSGAVSRADGSVASFNQEPSDFMNNGTRQGDLPTAQSLSERPGGSAVKGNHYVLGTRDEQVRVYNGSGTILTVPFNVFFKIGMK</sequence>
<feature type="non-terminal residue" evidence="2">
    <location>
        <position position="1"/>
    </location>
</feature>
<feature type="compositionally biased region" description="Polar residues" evidence="1">
    <location>
        <begin position="515"/>
        <end position="531"/>
    </location>
</feature>
<protein>
    <submittedName>
        <fullName evidence="2">RHS repeat-associated protein</fullName>
    </submittedName>
</protein>
<dbReference type="PANTHER" id="PTHR32305:SF15">
    <property type="entry name" value="PROTEIN RHSA-RELATED"/>
    <property type="match status" value="1"/>
</dbReference>
<dbReference type="InterPro" id="IPR050708">
    <property type="entry name" value="T6SS_VgrG/RHS"/>
</dbReference>
<evidence type="ECO:0000256" key="1">
    <source>
        <dbReference type="SAM" id="MobiDB-lite"/>
    </source>
</evidence>
<evidence type="ECO:0000313" key="2">
    <source>
        <dbReference type="EMBL" id="PSL43946.1"/>
    </source>
</evidence>
<dbReference type="Gene3D" id="2.180.10.10">
    <property type="entry name" value="RHS repeat-associated core"/>
    <property type="match status" value="1"/>
</dbReference>
<dbReference type="Proteomes" id="UP000240971">
    <property type="component" value="Unassembled WGS sequence"/>
</dbReference>